<accession>A0ABR2T2Z6</accession>
<protein>
    <submittedName>
        <fullName evidence="2">Uncharacterized protein</fullName>
    </submittedName>
</protein>
<feature type="region of interest" description="Disordered" evidence="1">
    <location>
        <begin position="1"/>
        <end position="29"/>
    </location>
</feature>
<dbReference type="Proteomes" id="UP001396334">
    <property type="component" value="Unassembled WGS sequence"/>
</dbReference>
<evidence type="ECO:0000313" key="2">
    <source>
        <dbReference type="EMBL" id="KAK9031871.1"/>
    </source>
</evidence>
<reference evidence="2 3" key="1">
    <citation type="journal article" date="2024" name="G3 (Bethesda)">
        <title>Genome assembly of Hibiscus sabdariffa L. provides insights into metabolisms of medicinal natural products.</title>
        <authorList>
            <person name="Kim T."/>
        </authorList>
    </citation>
    <scope>NUCLEOTIDE SEQUENCE [LARGE SCALE GENOMIC DNA]</scope>
    <source>
        <strain evidence="2">TK-2024</strain>
        <tissue evidence="2">Old leaves</tissue>
    </source>
</reference>
<feature type="compositionally biased region" description="Low complexity" evidence="1">
    <location>
        <begin position="58"/>
        <end position="77"/>
    </location>
</feature>
<feature type="compositionally biased region" description="Basic and acidic residues" evidence="1">
    <location>
        <begin position="1"/>
        <end position="14"/>
    </location>
</feature>
<evidence type="ECO:0000256" key="1">
    <source>
        <dbReference type="SAM" id="MobiDB-lite"/>
    </source>
</evidence>
<organism evidence="2 3">
    <name type="scientific">Hibiscus sabdariffa</name>
    <name type="common">roselle</name>
    <dbReference type="NCBI Taxonomy" id="183260"/>
    <lineage>
        <taxon>Eukaryota</taxon>
        <taxon>Viridiplantae</taxon>
        <taxon>Streptophyta</taxon>
        <taxon>Embryophyta</taxon>
        <taxon>Tracheophyta</taxon>
        <taxon>Spermatophyta</taxon>
        <taxon>Magnoliopsida</taxon>
        <taxon>eudicotyledons</taxon>
        <taxon>Gunneridae</taxon>
        <taxon>Pentapetalae</taxon>
        <taxon>rosids</taxon>
        <taxon>malvids</taxon>
        <taxon>Malvales</taxon>
        <taxon>Malvaceae</taxon>
        <taxon>Malvoideae</taxon>
        <taxon>Hibiscus</taxon>
    </lineage>
</organism>
<proteinExistence type="predicted"/>
<keyword evidence="3" id="KW-1185">Reference proteome</keyword>
<gene>
    <name evidence="2" type="ORF">V6N11_056157</name>
</gene>
<evidence type="ECO:0000313" key="3">
    <source>
        <dbReference type="Proteomes" id="UP001396334"/>
    </source>
</evidence>
<comment type="caution">
    <text evidence="2">The sequence shown here is derived from an EMBL/GenBank/DDBJ whole genome shotgun (WGS) entry which is preliminary data.</text>
</comment>
<dbReference type="EMBL" id="JBBPBN010000009">
    <property type="protein sequence ID" value="KAK9031871.1"/>
    <property type="molecule type" value="Genomic_DNA"/>
</dbReference>
<feature type="region of interest" description="Disordered" evidence="1">
    <location>
        <begin position="49"/>
        <end position="77"/>
    </location>
</feature>
<name>A0ABR2T2Z6_9ROSI</name>
<sequence>MNAVHVRDQKHELTPPRNRANPRGPIYNLDPQIERTERDLKRRVRRIMERNGNNGQHPADGQDPPAAAGGAIVPPIP</sequence>